<dbReference type="InterPro" id="IPR005467">
    <property type="entry name" value="His_kinase_dom"/>
</dbReference>
<dbReference type="PANTHER" id="PTHR43711:SF1">
    <property type="entry name" value="HISTIDINE KINASE 1"/>
    <property type="match status" value="1"/>
</dbReference>
<dbReference type="Proteomes" id="UP001325680">
    <property type="component" value="Chromosome"/>
</dbReference>
<dbReference type="CDD" id="cd00082">
    <property type="entry name" value="HisKA"/>
    <property type="match status" value="1"/>
</dbReference>
<evidence type="ECO:0000256" key="7">
    <source>
        <dbReference type="SAM" id="Phobius"/>
    </source>
</evidence>
<dbReference type="SUPFAM" id="SSF48452">
    <property type="entry name" value="TPR-like"/>
    <property type="match status" value="1"/>
</dbReference>
<reference evidence="10 11" key="1">
    <citation type="submission" date="2023-12" db="EMBL/GenBank/DDBJ databases">
        <title>Genome sequencing and assembly of bacterial species from a model synthetic community.</title>
        <authorList>
            <person name="Hogle S.L."/>
        </authorList>
    </citation>
    <scope>NUCLEOTIDE SEQUENCE [LARGE SCALE GENOMIC DNA]</scope>
    <source>
        <strain evidence="10 11">HAMBI_3031</strain>
    </source>
</reference>
<evidence type="ECO:0000256" key="1">
    <source>
        <dbReference type="ARBA" id="ARBA00000085"/>
    </source>
</evidence>
<feature type="repeat" description="TPR" evidence="6">
    <location>
        <begin position="82"/>
        <end position="115"/>
    </location>
</feature>
<dbReference type="SMART" id="SM00387">
    <property type="entry name" value="HATPase_c"/>
    <property type="match status" value="1"/>
</dbReference>
<dbReference type="InterPro" id="IPR019734">
    <property type="entry name" value="TPR_rpt"/>
</dbReference>
<dbReference type="Pfam" id="PF13424">
    <property type="entry name" value="TPR_12"/>
    <property type="match status" value="1"/>
</dbReference>
<keyword evidence="8" id="KW-0732">Signal</keyword>
<dbReference type="PROSITE" id="PS50109">
    <property type="entry name" value="HIS_KIN"/>
    <property type="match status" value="1"/>
</dbReference>
<dbReference type="SMART" id="SM00028">
    <property type="entry name" value="TPR"/>
    <property type="match status" value="4"/>
</dbReference>
<dbReference type="PROSITE" id="PS50005">
    <property type="entry name" value="TPR"/>
    <property type="match status" value="2"/>
</dbReference>
<evidence type="ECO:0000256" key="3">
    <source>
        <dbReference type="ARBA" id="ARBA00022679"/>
    </source>
</evidence>
<gene>
    <name evidence="10" type="ORF">U0035_10930</name>
</gene>
<dbReference type="Gene3D" id="1.10.287.130">
    <property type="match status" value="1"/>
</dbReference>
<evidence type="ECO:0000256" key="2">
    <source>
        <dbReference type="ARBA" id="ARBA00012438"/>
    </source>
</evidence>
<dbReference type="PANTHER" id="PTHR43711">
    <property type="entry name" value="TWO-COMPONENT HISTIDINE KINASE"/>
    <property type="match status" value="1"/>
</dbReference>
<dbReference type="SUPFAM" id="SSF47384">
    <property type="entry name" value="Homodimeric domain of signal transducing histidine kinase"/>
    <property type="match status" value="1"/>
</dbReference>
<feature type="repeat" description="TPR" evidence="6">
    <location>
        <begin position="122"/>
        <end position="155"/>
    </location>
</feature>
<comment type="catalytic activity">
    <reaction evidence="1">
        <text>ATP + protein L-histidine = ADP + protein N-phospho-L-histidine.</text>
        <dbReference type="EC" id="2.7.13.3"/>
    </reaction>
</comment>
<keyword evidence="5" id="KW-0902">Two-component regulatory system</keyword>
<dbReference type="InterPro" id="IPR036890">
    <property type="entry name" value="HATPase_C_sf"/>
</dbReference>
<proteinExistence type="predicted"/>
<feature type="transmembrane region" description="Helical" evidence="7">
    <location>
        <begin position="413"/>
        <end position="431"/>
    </location>
</feature>
<keyword evidence="6" id="KW-0802">TPR repeat</keyword>
<dbReference type="InterPro" id="IPR003661">
    <property type="entry name" value="HisK_dim/P_dom"/>
</dbReference>
<evidence type="ECO:0000313" key="11">
    <source>
        <dbReference type="Proteomes" id="UP001325680"/>
    </source>
</evidence>
<keyword evidence="4 10" id="KW-0418">Kinase</keyword>
<keyword evidence="7" id="KW-0472">Membrane</keyword>
<organism evidence="10 11">
    <name type="scientific">Niabella yanshanensis</name>
    <dbReference type="NCBI Taxonomy" id="577386"/>
    <lineage>
        <taxon>Bacteria</taxon>
        <taxon>Pseudomonadati</taxon>
        <taxon>Bacteroidota</taxon>
        <taxon>Chitinophagia</taxon>
        <taxon>Chitinophagales</taxon>
        <taxon>Chitinophagaceae</taxon>
        <taxon>Niabella</taxon>
    </lineage>
</organism>
<keyword evidence="7" id="KW-1133">Transmembrane helix</keyword>
<evidence type="ECO:0000256" key="4">
    <source>
        <dbReference type="ARBA" id="ARBA00022777"/>
    </source>
</evidence>
<protein>
    <recommendedName>
        <fullName evidence="2">histidine kinase</fullName>
        <ecNumber evidence="2">2.7.13.3</ecNumber>
    </recommendedName>
</protein>
<evidence type="ECO:0000256" key="6">
    <source>
        <dbReference type="PROSITE-ProRule" id="PRU00339"/>
    </source>
</evidence>
<dbReference type="GO" id="GO:0016301">
    <property type="term" value="F:kinase activity"/>
    <property type="evidence" value="ECO:0007669"/>
    <property type="project" value="UniProtKB-KW"/>
</dbReference>
<sequence length="668" mass="76269">MRFFLTLLFICMLLHGTAQKQGREAADSMLAQLHQVKHDTDKVKLLNELTYVVAGFDQERSVEYARSALQFAEKAKWPGGIITSQKYLGIILMESGKRKEALPHFEKAYQLSENLKDKREQTTILYNIGSLHQHENRYKEALDLYFQGIKLAEETKTKGLLAKGFYLVAVILTQQYNFDKARQYARAAASIYSSERNFHEEANNLEIIGVSYLLEKNFQEAKSPLFNALDLFKKIGNEVGMARIYSQLVECYGDSPAVQLDYIDKSQQIWNANKTMTIYAISNIGNRGIVYFHLYQHDSLRKKMPTNFNRSQNELLTIAEKDLKEGIRLAKSVGNSELLMQFDKSYAALLKEKGDYQQAFEILADSYRLQDTLFSQSTKNKIAAIESTREIEARDKQIQINQLALSNERHTRWGITAGAGLLLVIGGLLFYQNRLRRKTNTTLLTLNNELDEANKVKTKFFGILSHDLRSPIVNLINFLHLQKEMPDLFSKERQVHHQKELTESAESLLETMEAMLLWSKSQMEHFAPQKTIISVHDLFKFLEKQFSASGIAVQFQDPGQLTVSSDEDYLKTIMYNLTSNAVKALGNTEKPQIIWKAWQNENQVKLSITDNGPGVHPEQLDALYNENAVVGTRHGLGLHLIRDLAKAINCRVLHQPGLEKGSVFQIIM</sequence>
<dbReference type="Pfam" id="PF02518">
    <property type="entry name" value="HATPase_c"/>
    <property type="match status" value="1"/>
</dbReference>
<dbReference type="InterPro" id="IPR011990">
    <property type="entry name" value="TPR-like_helical_dom_sf"/>
</dbReference>
<keyword evidence="7" id="KW-0812">Transmembrane</keyword>
<dbReference type="SUPFAM" id="SSF55874">
    <property type="entry name" value="ATPase domain of HSP90 chaperone/DNA topoisomerase II/histidine kinase"/>
    <property type="match status" value="1"/>
</dbReference>
<accession>A0ABZ0WD83</accession>
<dbReference type="Gene3D" id="1.25.40.10">
    <property type="entry name" value="Tetratricopeptide repeat domain"/>
    <property type="match status" value="2"/>
</dbReference>
<dbReference type="RefSeq" id="WP_114789832.1">
    <property type="nucleotide sequence ID" value="NZ_CP139960.1"/>
</dbReference>
<dbReference type="EC" id="2.7.13.3" evidence="2"/>
<dbReference type="InterPro" id="IPR003594">
    <property type="entry name" value="HATPase_dom"/>
</dbReference>
<evidence type="ECO:0000256" key="5">
    <source>
        <dbReference type="ARBA" id="ARBA00023012"/>
    </source>
</evidence>
<dbReference type="EMBL" id="CP139960">
    <property type="protein sequence ID" value="WQD40661.1"/>
    <property type="molecule type" value="Genomic_DNA"/>
</dbReference>
<evidence type="ECO:0000313" key="10">
    <source>
        <dbReference type="EMBL" id="WQD40661.1"/>
    </source>
</evidence>
<evidence type="ECO:0000259" key="9">
    <source>
        <dbReference type="PROSITE" id="PS50109"/>
    </source>
</evidence>
<keyword evidence="3" id="KW-0808">Transferase</keyword>
<dbReference type="InterPro" id="IPR036097">
    <property type="entry name" value="HisK_dim/P_sf"/>
</dbReference>
<feature type="chain" id="PRO_5046842192" description="histidine kinase" evidence="8">
    <location>
        <begin position="21"/>
        <end position="668"/>
    </location>
</feature>
<name>A0ABZ0WD83_9BACT</name>
<feature type="domain" description="Histidine kinase" evidence="9">
    <location>
        <begin position="463"/>
        <end position="668"/>
    </location>
</feature>
<dbReference type="Gene3D" id="3.30.565.10">
    <property type="entry name" value="Histidine kinase-like ATPase, C-terminal domain"/>
    <property type="match status" value="1"/>
</dbReference>
<keyword evidence="11" id="KW-1185">Reference proteome</keyword>
<evidence type="ECO:0000256" key="8">
    <source>
        <dbReference type="SAM" id="SignalP"/>
    </source>
</evidence>
<feature type="signal peptide" evidence="8">
    <location>
        <begin position="1"/>
        <end position="20"/>
    </location>
</feature>
<dbReference type="InterPro" id="IPR050736">
    <property type="entry name" value="Sensor_HK_Regulatory"/>
</dbReference>